<dbReference type="Gene3D" id="1.25.10.10">
    <property type="entry name" value="Leucine-rich Repeat Variant"/>
    <property type="match status" value="1"/>
</dbReference>
<dbReference type="Pfam" id="PF20416">
    <property type="entry name" value="UTP20"/>
    <property type="match status" value="1"/>
</dbReference>
<evidence type="ECO:0000259" key="3">
    <source>
        <dbReference type="Pfam" id="PF20416"/>
    </source>
</evidence>
<dbReference type="InterPro" id="IPR052575">
    <property type="entry name" value="SSU_processome_comp_20"/>
</dbReference>
<dbReference type="PANTHER" id="PTHR17695:SF11">
    <property type="entry name" value="SMALL SUBUNIT PROCESSOME COMPONENT 20 HOMOLOG"/>
    <property type="match status" value="1"/>
</dbReference>
<proteinExistence type="predicted"/>
<dbReference type="PANTHER" id="PTHR17695">
    <property type="entry name" value="SMALL SUBUNIT PROCESSOME COMPONENT 20 HOMOLOG"/>
    <property type="match status" value="1"/>
</dbReference>
<dbReference type="InterPro" id="IPR011989">
    <property type="entry name" value="ARM-like"/>
</dbReference>
<dbReference type="SUPFAM" id="SSF48371">
    <property type="entry name" value="ARM repeat"/>
    <property type="match status" value="1"/>
</dbReference>
<evidence type="ECO:0000313" key="6">
    <source>
        <dbReference type="Proteomes" id="UP000663879"/>
    </source>
</evidence>
<dbReference type="Pfam" id="PF07539">
    <property type="entry name" value="UTP20_N"/>
    <property type="match status" value="1"/>
</dbReference>
<dbReference type="EMBL" id="CAJNOC010000801">
    <property type="protein sequence ID" value="CAF0804585.1"/>
    <property type="molecule type" value="Genomic_DNA"/>
</dbReference>
<accession>A0A813T0L9</accession>
<comment type="caution">
    <text evidence="5">The sequence shown here is derived from an EMBL/GenBank/DDBJ whole genome shotgun (WGS) entry which is preliminary data.</text>
</comment>
<dbReference type="OrthoDB" id="360653at2759"/>
<evidence type="ECO:0000256" key="1">
    <source>
        <dbReference type="SAM" id="MobiDB-lite"/>
    </source>
</evidence>
<dbReference type="InterPro" id="IPR011430">
    <property type="entry name" value="UTP20_N"/>
</dbReference>
<feature type="domain" description="U3 small nucleolar RNA-associated protein 20 N-terminal" evidence="2">
    <location>
        <begin position="27"/>
        <end position="692"/>
    </location>
</feature>
<feature type="domain" description="U3 small nucleolar RNA-associated protein 20" evidence="3">
    <location>
        <begin position="911"/>
        <end position="1131"/>
    </location>
</feature>
<dbReference type="InterPro" id="IPR046523">
    <property type="entry name" value="UTP20_dom"/>
</dbReference>
<dbReference type="InterPro" id="IPR057525">
    <property type="entry name" value="UTP20_C"/>
</dbReference>
<gene>
    <name evidence="5" type="ORF">OXX778_LOCUS6648</name>
</gene>
<feature type="domain" description="U3 small nucleolar RNA-associated protein 20 C-terminal" evidence="4">
    <location>
        <begin position="1507"/>
        <end position="1845"/>
    </location>
</feature>
<feature type="region of interest" description="Disordered" evidence="1">
    <location>
        <begin position="1843"/>
        <end position="1863"/>
    </location>
</feature>
<evidence type="ECO:0000259" key="2">
    <source>
        <dbReference type="Pfam" id="PF07539"/>
    </source>
</evidence>
<dbReference type="GO" id="GO:0032040">
    <property type="term" value="C:small-subunit processome"/>
    <property type="evidence" value="ECO:0007669"/>
    <property type="project" value="TreeGrafter"/>
</dbReference>
<dbReference type="InterPro" id="IPR016024">
    <property type="entry name" value="ARM-type_fold"/>
</dbReference>
<sequence length="1882" mass="220592">MFTLHLENKSVERTVKEKYFNKALLNKHLCAFLDIFSKFTAPKTWYQEENLRNLYLNLLCHHDSNVQKSSLSCLYTYQYEYLKPYQENLERLLDGKHFRHELIVFSLDESSGVIHNDHRKKLLPILMRILFGKFNSNETTHTSSRDTKSNKRSTIIQFLSSCAEYELNYFFNLIFDCLNVAIMNSSDKNLDRFDFNDNQYDDNERNVYLNSLIKKLNKEGEEVSLYNVKNCIPFKKILGILQSLDIILKKLARQMENFSHRILLMICFIQKYILKMNEIILLVNKNEKVVDDYHLNLIKVIRQQVSVRFKQFFDTFDHLNFTQYEYYLIFDTFIWPQSTRLSIESLKSVNNLLKIFHLWSERPKYYSLFVIEKVHFDQIENTLIENQQFGTTTLLNQIFNLIDTAKCSQNVIDYVFEMLHNLVSFADFKEDTETSSLKLPFNLDTKELSDELNMGTLILRPYVTSIINHIEKIVSLNMSKKTLPAKPLKILARISSFAANSQIQCEKIILLLIPYLVKNRTQSEENELNILSSMNFLIKQVKCVSDFIPPLSRLFLIIKNRQSRQELCNIFVSIREKDSNFELLSKLVNDLNSWDMKRLDEPDYLLRLEAFKQMNTQIESLANFDLNLSCILIYNSFYFINEIEDLAIKESSTNSVKNLLCKCSGLDLKKSDLNLFESNFISCLKQGLRNKNENSRHEYISILIELIKKFNTKISYLNEFKILFDEEDQEKDFFENIKHIQMHRRSRALKRLQIFAKEISNENLLGFMMPIVRSFLDNEMYHKYDYLIEESCNTIGVICRQLEWSKYIKIVEYYLKILPKNIMNQKLVIKILVQVLDAFHYDLSLSTERDYYVDNEDNSDETLPETRTKKLVGSAMANKIHSTVTKSIIPVLFKALTKRLRSENEHKINKREDEDEQILRVPMALAILKLLNNLPKRTLETHLPGLLFKVCDMLKSRAMSVRNTTRECLIKMVDTLPDKKYYFNVFKELGNSLLKGYQVHVLCFTNLAVLKNVQSKLKVGDLDSSLKILLNSVCLELFSDTSEEKEVKQIVSKLMEAKTISSYQSLQIISKFLSHTELLTLLKPFKEQLDLCTSRKVLKKIEEALKYILNGLLENESMTTDGLMCLVYGLINDTFDAFRDPSAYKIKIKRKLAAQNEAKPINFDDELDGKEGKMPESCLLIPSEPKRGGDKPKVQSKTNQHVIIEFALQLMHCLMKQNRLIDPNQEKKTIQLLDPYIPMFVEYLDGKYIKVTIITLRCLGGLLKYPLPSLEKNCKEIAAKLFNLLRTYSSSSSQSERGDNLELLMVCYKVISNLIRDVQQFNLNEEQLQVLLHYAERNLYDNQKQSTAFNLLKSILSRKLSCDELTDVLAKVMKLSIQADSANVRLQSRQTMLQYILDYSLVEKKLVKLLEFYVMQLNYEYENGRESAIEMLATMFSTFPMAKLNEHAALFYLPLAIQLHNDESPKCKKLAWLAIKSLLEKISLDKRDYLFNMTIALFKNEDKPLHKRIGALLVKIFVECEQENFERRLPIVFDILTKELDSQNFNQDVEMNTNGIVTEKFYDQYLYNLLSLLMKILTDLKIFTVKKYTETINKLFDQVKSYLCHEHLWVRLITCQLFGLLFANYSIEHLVNDKSSYFNYKTQDENIGNFLKIRDLIDEFGVQFKSPILENDLAEQIVKNLAFMSKLLNRFELKNQSENELLKHDINIEWLIRKVSKEAKYELVNKPKETIKRTFIFKLFAAISIELGKEKLKDYLNLIIPLLQREIEIDQNDENLKRLAKEVLDFVKQTIGIEEFSLIYSRSNKKRVENKEERKRKMAQMAVVDPQMAASMKIRRQQRKKEAKKLVDSGINTRNGGRLGVRDHPRGHPGCSWFIKRSKYVC</sequence>
<organism evidence="5 6">
    <name type="scientific">Brachionus calyciflorus</name>
    <dbReference type="NCBI Taxonomy" id="104777"/>
    <lineage>
        <taxon>Eukaryota</taxon>
        <taxon>Metazoa</taxon>
        <taxon>Spiralia</taxon>
        <taxon>Gnathifera</taxon>
        <taxon>Rotifera</taxon>
        <taxon>Eurotatoria</taxon>
        <taxon>Monogononta</taxon>
        <taxon>Pseudotrocha</taxon>
        <taxon>Ploima</taxon>
        <taxon>Brachionidae</taxon>
        <taxon>Brachionus</taxon>
    </lineage>
</organism>
<dbReference type="Proteomes" id="UP000663879">
    <property type="component" value="Unassembled WGS sequence"/>
</dbReference>
<keyword evidence="6" id="KW-1185">Reference proteome</keyword>
<evidence type="ECO:0000313" key="5">
    <source>
        <dbReference type="EMBL" id="CAF0804585.1"/>
    </source>
</evidence>
<evidence type="ECO:0008006" key="7">
    <source>
        <dbReference type="Google" id="ProtNLM"/>
    </source>
</evidence>
<reference evidence="5" key="1">
    <citation type="submission" date="2021-02" db="EMBL/GenBank/DDBJ databases">
        <authorList>
            <person name="Nowell W R."/>
        </authorList>
    </citation>
    <scope>NUCLEOTIDE SEQUENCE</scope>
    <source>
        <strain evidence="5">Ploen Becks lab</strain>
    </source>
</reference>
<dbReference type="Pfam" id="PF23099">
    <property type="entry name" value="UTP20_C"/>
    <property type="match status" value="1"/>
</dbReference>
<protein>
    <recommendedName>
        <fullName evidence="7">Small subunit processome component 20-like protein</fullName>
    </recommendedName>
</protein>
<dbReference type="GO" id="GO:0030686">
    <property type="term" value="C:90S preribosome"/>
    <property type="evidence" value="ECO:0007669"/>
    <property type="project" value="TreeGrafter"/>
</dbReference>
<evidence type="ECO:0000259" key="4">
    <source>
        <dbReference type="Pfam" id="PF23099"/>
    </source>
</evidence>
<name>A0A813T0L9_9BILA</name>